<evidence type="ECO:0000313" key="4">
    <source>
        <dbReference type="Proteomes" id="UP001381693"/>
    </source>
</evidence>
<sequence length="396" mass="46025">MARREPEEHQFVHRRTGHIMVAYDQRLYVWGGFMELPHSEPYTVMTQSHTIYHSAIDVWVYDPLLDTWFRKMSRGDIPLQLSGACAAVHQHYMYLFGGLANGENDFSVITNSLWRLYLPTLTWELLTPDGDLPLACDKAACWVYKNRFYVFGGFGPADNLIQRLHRKVLFVRDAVYSRGWNDQLVYYDIETNSWVWPETYGERPTPRAAHSADIVGDTVYIFGGRFKNTRMNDLHCLHLISNHWSGNLTDSEVQNAPEGRSWHTFNFINDRKAVVYGGFNATQQVLKDIWILNIEKQLWQRVDNDNAKPALWHTSSIAYPGEVFCYGGLRNNILDYSVPKDHAEEMLVLRFSPPTLQRLTLEAICRYSKRLQRQITTLPQNLQLVLKYRSAVEEIS</sequence>
<dbReference type="Pfam" id="PF24681">
    <property type="entry name" value="Kelch_KLHDC2_KLHL20_DRC7"/>
    <property type="match status" value="2"/>
</dbReference>
<organism evidence="3 4">
    <name type="scientific">Halocaridina rubra</name>
    <name type="common">Hawaiian red shrimp</name>
    <dbReference type="NCBI Taxonomy" id="373956"/>
    <lineage>
        <taxon>Eukaryota</taxon>
        <taxon>Metazoa</taxon>
        <taxon>Ecdysozoa</taxon>
        <taxon>Arthropoda</taxon>
        <taxon>Crustacea</taxon>
        <taxon>Multicrustacea</taxon>
        <taxon>Malacostraca</taxon>
        <taxon>Eumalacostraca</taxon>
        <taxon>Eucarida</taxon>
        <taxon>Decapoda</taxon>
        <taxon>Pleocyemata</taxon>
        <taxon>Caridea</taxon>
        <taxon>Atyoidea</taxon>
        <taxon>Atyidae</taxon>
        <taxon>Halocaridina</taxon>
    </lineage>
</organism>
<reference evidence="3 4" key="1">
    <citation type="submission" date="2023-11" db="EMBL/GenBank/DDBJ databases">
        <title>Halocaridina rubra genome assembly.</title>
        <authorList>
            <person name="Smith C."/>
        </authorList>
    </citation>
    <scope>NUCLEOTIDE SEQUENCE [LARGE SCALE GENOMIC DNA]</scope>
    <source>
        <strain evidence="3">EP-1</strain>
        <tissue evidence="3">Whole</tissue>
    </source>
</reference>
<dbReference type="SUPFAM" id="SSF117281">
    <property type="entry name" value="Kelch motif"/>
    <property type="match status" value="1"/>
</dbReference>
<evidence type="ECO:0000313" key="3">
    <source>
        <dbReference type="EMBL" id="KAK7069867.1"/>
    </source>
</evidence>
<dbReference type="Proteomes" id="UP001381693">
    <property type="component" value="Unassembled WGS sequence"/>
</dbReference>
<comment type="caution">
    <text evidence="3">The sequence shown here is derived from an EMBL/GenBank/DDBJ whole genome shotgun (WGS) entry which is preliminary data.</text>
</comment>
<gene>
    <name evidence="3" type="ORF">SK128_016424</name>
</gene>
<dbReference type="AlphaFoldDB" id="A0AAN8WPL2"/>
<evidence type="ECO:0000256" key="1">
    <source>
        <dbReference type="ARBA" id="ARBA00022441"/>
    </source>
</evidence>
<name>A0AAN8WPL2_HALRR</name>
<dbReference type="PANTHER" id="PTHR46228:SF2">
    <property type="entry name" value="KELCH REPEAT PROTEIN (AFU_ORTHOLOGUE AFUA_4G14350)"/>
    <property type="match status" value="1"/>
</dbReference>
<evidence type="ECO:0000256" key="2">
    <source>
        <dbReference type="ARBA" id="ARBA00022737"/>
    </source>
</evidence>
<accession>A0AAN8WPL2</accession>
<dbReference type="PANTHER" id="PTHR46228">
    <property type="entry name" value="KELCH DOMAIN-CONTAINING PROTEIN"/>
    <property type="match status" value="1"/>
</dbReference>
<protein>
    <recommendedName>
        <fullName evidence="5">Kelch domain-containing protein 2</fullName>
    </recommendedName>
</protein>
<keyword evidence="1" id="KW-0880">Kelch repeat</keyword>
<keyword evidence="2" id="KW-0677">Repeat</keyword>
<dbReference type="Gene3D" id="2.120.10.80">
    <property type="entry name" value="Kelch-type beta propeller"/>
    <property type="match status" value="2"/>
</dbReference>
<dbReference type="InterPro" id="IPR015915">
    <property type="entry name" value="Kelch-typ_b-propeller"/>
</dbReference>
<dbReference type="EMBL" id="JAXCGZ010015739">
    <property type="protein sequence ID" value="KAK7069867.1"/>
    <property type="molecule type" value="Genomic_DNA"/>
</dbReference>
<keyword evidence="4" id="KW-1185">Reference proteome</keyword>
<evidence type="ECO:0008006" key="5">
    <source>
        <dbReference type="Google" id="ProtNLM"/>
    </source>
</evidence>
<proteinExistence type="predicted"/>